<dbReference type="EMBL" id="JAPTGG010000011">
    <property type="protein sequence ID" value="MCZ0866212.1"/>
    <property type="molecule type" value="Genomic_DNA"/>
</dbReference>
<feature type="signal peptide" evidence="1">
    <location>
        <begin position="1"/>
        <end position="19"/>
    </location>
</feature>
<dbReference type="Proteomes" id="UP001069090">
    <property type="component" value="Unassembled WGS sequence"/>
</dbReference>
<dbReference type="RefSeq" id="WP_258332375.1">
    <property type="nucleotide sequence ID" value="NZ_JAPTGG010000011.1"/>
</dbReference>
<protein>
    <submittedName>
        <fullName evidence="2">Uncharacterized protein</fullName>
    </submittedName>
</protein>
<sequence>MKIIIASLISSLCCGTVLAQALDRPDIELLPEQDYRIEMEEMVVKGVLPEWRKAELEQELWNRDRFKLIEQQLQPRIEWFPQYSKEERDSAHELKNRKEEKPEIKIFEWLF</sequence>
<keyword evidence="3" id="KW-1185">Reference proteome</keyword>
<proteinExistence type="predicted"/>
<evidence type="ECO:0000256" key="1">
    <source>
        <dbReference type="SAM" id="SignalP"/>
    </source>
</evidence>
<evidence type="ECO:0000313" key="2">
    <source>
        <dbReference type="EMBL" id="MCZ0866212.1"/>
    </source>
</evidence>
<accession>A0A9J6RNX6</accession>
<reference evidence="2 3" key="1">
    <citation type="submission" date="2022-12" db="EMBL/GenBank/DDBJ databases">
        <title>Dasania phycosphaerae sp. nov., isolated from particulate material of the south coast of Korea.</title>
        <authorList>
            <person name="Jiang Y."/>
        </authorList>
    </citation>
    <scope>NUCLEOTIDE SEQUENCE [LARGE SCALE GENOMIC DNA]</scope>
    <source>
        <strain evidence="2 3">GY-19</strain>
    </source>
</reference>
<dbReference type="AlphaFoldDB" id="A0A9J6RNX6"/>
<organism evidence="2 3">
    <name type="scientific">Dasania phycosphaerae</name>
    <dbReference type="NCBI Taxonomy" id="2950436"/>
    <lineage>
        <taxon>Bacteria</taxon>
        <taxon>Pseudomonadati</taxon>
        <taxon>Pseudomonadota</taxon>
        <taxon>Gammaproteobacteria</taxon>
        <taxon>Cellvibrionales</taxon>
        <taxon>Spongiibacteraceae</taxon>
        <taxon>Dasania</taxon>
    </lineage>
</organism>
<feature type="chain" id="PRO_5039932093" evidence="1">
    <location>
        <begin position="20"/>
        <end position="111"/>
    </location>
</feature>
<evidence type="ECO:0000313" key="3">
    <source>
        <dbReference type="Proteomes" id="UP001069090"/>
    </source>
</evidence>
<gene>
    <name evidence="2" type="ORF">O0V09_13460</name>
</gene>
<keyword evidence="1" id="KW-0732">Signal</keyword>
<comment type="caution">
    <text evidence="2">The sequence shown here is derived from an EMBL/GenBank/DDBJ whole genome shotgun (WGS) entry which is preliminary data.</text>
</comment>
<name>A0A9J6RNX6_9GAMM</name>